<name>A0A9N7YPC8_PLEPL</name>
<dbReference type="Proteomes" id="UP001153269">
    <property type="component" value="Unassembled WGS sequence"/>
</dbReference>
<evidence type="ECO:0000256" key="1">
    <source>
        <dbReference type="SAM" id="MobiDB-lite"/>
    </source>
</evidence>
<sequence>GCHMLAVHPLRQGLPEPLVCQHHQHQRCCLTGPPVTSRGICSMELPCQTGGSRVWRVADVRRPLISLCTAHLLLPPTPQPRPLTLHNTGEEAKHEKVHKESAALSRVMWARPAGQTIGGD</sequence>
<keyword evidence="3" id="KW-1185">Reference proteome</keyword>
<evidence type="ECO:0000313" key="2">
    <source>
        <dbReference type="EMBL" id="CAB1432601.1"/>
    </source>
</evidence>
<evidence type="ECO:0000313" key="3">
    <source>
        <dbReference type="Proteomes" id="UP001153269"/>
    </source>
</evidence>
<gene>
    <name evidence="2" type="ORF">PLEPLA_LOCUS20683</name>
</gene>
<proteinExistence type="predicted"/>
<comment type="caution">
    <text evidence="2">The sequence shown here is derived from an EMBL/GenBank/DDBJ whole genome shotgun (WGS) entry which is preliminary data.</text>
</comment>
<organism evidence="2 3">
    <name type="scientific">Pleuronectes platessa</name>
    <name type="common">European plaice</name>
    <dbReference type="NCBI Taxonomy" id="8262"/>
    <lineage>
        <taxon>Eukaryota</taxon>
        <taxon>Metazoa</taxon>
        <taxon>Chordata</taxon>
        <taxon>Craniata</taxon>
        <taxon>Vertebrata</taxon>
        <taxon>Euteleostomi</taxon>
        <taxon>Actinopterygii</taxon>
        <taxon>Neopterygii</taxon>
        <taxon>Teleostei</taxon>
        <taxon>Neoteleostei</taxon>
        <taxon>Acanthomorphata</taxon>
        <taxon>Carangaria</taxon>
        <taxon>Pleuronectiformes</taxon>
        <taxon>Pleuronectoidei</taxon>
        <taxon>Pleuronectidae</taxon>
        <taxon>Pleuronectes</taxon>
    </lineage>
</organism>
<protein>
    <submittedName>
        <fullName evidence="2">Uncharacterized protein</fullName>
    </submittedName>
</protein>
<dbReference type="EMBL" id="CADEAL010001453">
    <property type="protein sequence ID" value="CAB1432601.1"/>
    <property type="molecule type" value="Genomic_DNA"/>
</dbReference>
<accession>A0A9N7YPC8</accession>
<dbReference type="AlphaFoldDB" id="A0A9N7YPC8"/>
<feature type="compositionally biased region" description="Basic and acidic residues" evidence="1">
    <location>
        <begin position="88"/>
        <end position="101"/>
    </location>
</feature>
<feature type="region of interest" description="Disordered" evidence="1">
    <location>
        <begin position="78"/>
        <end position="101"/>
    </location>
</feature>
<feature type="non-terminal residue" evidence="2">
    <location>
        <position position="120"/>
    </location>
</feature>
<reference evidence="2" key="1">
    <citation type="submission" date="2020-03" db="EMBL/GenBank/DDBJ databases">
        <authorList>
            <person name="Weist P."/>
        </authorList>
    </citation>
    <scope>NUCLEOTIDE SEQUENCE</scope>
</reference>